<evidence type="ECO:0000259" key="9">
    <source>
        <dbReference type="Pfam" id="PF02811"/>
    </source>
</evidence>
<keyword evidence="11" id="KW-1185">Reference proteome</keyword>
<evidence type="ECO:0000313" key="10">
    <source>
        <dbReference type="EMBL" id="GGM09336.1"/>
    </source>
</evidence>
<dbReference type="InterPro" id="IPR016195">
    <property type="entry name" value="Pol/histidinol_Pase-like"/>
</dbReference>
<name>A0A917T3U9_9ACTN</name>
<evidence type="ECO:0000256" key="2">
    <source>
        <dbReference type="ARBA" id="ARBA00009152"/>
    </source>
</evidence>
<keyword evidence="5 8" id="KW-0378">Hydrolase</keyword>
<evidence type="ECO:0000256" key="3">
    <source>
        <dbReference type="ARBA" id="ARBA00013085"/>
    </source>
</evidence>
<proteinExistence type="inferred from homology"/>
<reference evidence="10" key="1">
    <citation type="journal article" date="2014" name="Int. J. Syst. Evol. Microbiol.">
        <title>Complete genome sequence of Corynebacterium casei LMG S-19264T (=DSM 44701T), isolated from a smear-ripened cheese.</title>
        <authorList>
            <consortium name="US DOE Joint Genome Institute (JGI-PGF)"/>
            <person name="Walter F."/>
            <person name="Albersmeier A."/>
            <person name="Kalinowski J."/>
            <person name="Ruckert C."/>
        </authorList>
    </citation>
    <scope>NUCLEOTIDE SEQUENCE</scope>
    <source>
        <strain evidence="10">JCM 19831</strain>
    </source>
</reference>
<comment type="caution">
    <text evidence="10">The sequence shown here is derived from an EMBL/GenBank/DDBJ whole genome shotgun (WGS) entry which is preliminary data.</text>
</comment>
<dbReference type="PANTHER" id="PTHR21039">
    <property type="entry name" value="HISTIDINOL PHOSPHATASE-RELATED"/>
    <property type="match status" value="1"/>
</dbReference>
<dbReference type="GO" id="GO:0004401">
    <property type="term" value="F:histidinol-phosphatase activity"/>
    <property type="evidence" value="ECO:0007669"/>
    <property type="project" value="UniProtKB-UniRule"/>
</dbReference>
<reference evidence="10" key="2">
    <citation type="submission" date="2020-09" db="EMBL/GenBank/DDBJ databases">
        <authorList>
            <person name="Sun Q."/>
            <person name="Ohkuma M."/>
        </authorList>
    </citation>
    <scope>NUCLEOTIDE SEQUENCE</scope>
    <source>
        <strain evidence="10">JCM 19831</strain>
    </source>
</reference>
<dbReference type="PANTHER" id="PTHR21039:SF0">
    <property type="entry name" value="HISTIDINOL-PHOSPHATASE"/>
    <property type="match status" value="1"/>
</dbReference>
<dbReference type="Gene3D" id="3.20.20.140">
    <property type="entry name" value="Metal-dependent hydrolases"/>
    <property type="match status" value="1"/>
</dbReference>
<comment type="catalytic activity">
    <reaction evidence="7 8">
        <text>L-histidinol phosphate + H2O = L-histidinol + phosphate</text>
        <dbReference type="Rhea" id="RHEA:14465"/>
        <dbReference type="ChEBI" id="CHEBI:15377"/>
        <dbReference type="ChEBI" id="CHEBI:43474"/>
        <dbReference type="ChEBI" id="CHEBI:57699"/>
        <dbReference type="ChEBI" id="CHEBI:57980"/>
        <dbReference type="EC" id="3.1.3.15"/>
    </reaction>
</comment>
<dbReference type="SUPFAM" id="SSF89550">
    <property type="entry name" value="PHP domain-like"/>
    <property type="match status" value="1"/>
</dbReference>
<keyword evidence="6 8" id="KW-0368">Histidine biosynthesis</keyword>
<dbReference type="GO" id="GO:0000105">
    <property type="term" value="P:L-histidine biosynthetic process"/>
    <property type="evidence" value="ECO:0007669"/>
    <property type="project" value="UniProtKB-UniRule"/>
</dbReference>
<dbReference type="InterPro" id="IPR010140">
    <property type="entry name" value="Histidinol_P_phosphatase_HisJ"/>
</dbReference>
<organism evidence="10 11">
    <name type="scientific">Dactylosporangium sucinum</name>
    <dbReference type="NCBI Taxonomy" id="1424081"/>
    <lineage>
        <taxon>Bacteria</taxon>
        <taxon>Bacillati</taxon>
        <taxon>Actinomycetota</taxon>
        <taxon>Actinomycetes</taxon>
        <taxon>Micromonosporales</taxon>
        <taxon>Micromonosporaceae</taxon>
        <taxon>Dactylosporangium</taxon>
    </lineage>
</organism>
<dbReference type="Proteomes" id="UP000642070">
    <property type="component" value="Unassembled WGS sequence"/>
</dbReference>
<dbReference type="InterPro" id="IPR004013">
    <property type="entry name" value="PHP_dom"/>
</dbReference>
<accession>A0A917T3U9</accession>
<dbReference type="AlphaFoldDB" id="A0A917T3U9"/>
<gene>
    <name evidence="10" type="ORF">GCM10007977_008100</name>
</gene>
<feature type="domain" description="PHP" evidence="9">
    <location>
        <begin position="8"/>
        <end position="217"/>
    </location>
</feature>
<comment type="similarity">
    <text evidence="2 8">Belongs to the PHP hydrolase family. HisK subfamily.</text>
</comment>
<comment type="pathway">
    <text evidence="1 8">Amino-acid biosynthesis; L-histidine biosynthesis; L-histidine from 5-phospho-alpha-D-ribose 1-diphosphate: step 8/9.</text>
</comment>
<dbReference type="GO" id="GO:0005737">
    <property type="term" value="C:cytoplasm"/>
    <property type="evidence" value="ECO:0007669"/>
    <property type="project" value="TreeGrafter"/>
</dbReference>
<evidence type="ECO:0000256" key="1">
    <source>
        <dbReference type="ARBA" id="ARBA00004970"/>
    </source>
</evidence>
<evidence type="ECO:0000256" key="5">
    <source>
        <dbReference type="ARBA" id="ARBA00022801"/>
    </source>
</evidence>
<evidence type="ECO:0000256" key="8">
    <source>
        <dbReference type="RuleBase" id="RU366003"/>
    </source>
</evidence>
<evidence type="ECO:0000256" key="4">
    <source>
        <dbReference type="ARBA" id="ARBA00022605"/>
    </source>
</evidence>
<dbReference type="Pfam" id="PF02811">
    <property type="entry name" value="PHP"/>
    <property type="match status" value="1"/>
</dbReference>
<dbReference type="EC" id="3.1.3.15" evidence="3 8"/>
<dbReference type="EMBL" id="BMPI01000003">
    <property type="protein sequence ID" value="GGM09336.1"/>
    <property type="molecule type" value="Genomic_DNA"/>
</dbReference>
<protein>
    <recommendedName>
        <fullName evidence="3 8">Histidinol-phosphatase</fullName>
        <shortName evidence="8">HolPase</shortName>
        <ecNumber evidence="3 8">3.1.3.15</ecNumber>
    </recommendedName>
</protein>
<evidence type="ECO:0000256" key="7">
    <source>
        <dbReference type="ARBA" id="ARBA00049158"/>
    </source>
</evidence>
<keyword evidence="4 8" id="KW-0028">Amino-acid biosynthesis</keyword>
<evidence type="ECO:0000256" key="6">
    <source>
        <dbReference type="ARBA" id="ARBA00023102"/>
    </source>
</evidence>
<sequence>MRGMLPADLHTHTEFSWDTATGDMAGSCARAVELGLPAIAFTEHTDFISWTVDRAGLPDRFTRHLADDTALVPPPLDVTGYLEAIDRCRVKYPTLKIISGVELGEPHWFAGETATLLASAPFERVIGSLHSLLVDGRYRLVEDEYLLRPVADVLRDYFAETIRLIETCDAFEALTHWDYPVRYLPATHPFRPADFEEELRAVLRALAGTGRALEVNTRRTVEPLVLRWWRESGGRAVSFGSDAHRPDLVAAGFAEAAALAEAAGFGAGRHPWDHWLVSR</sequence>
<evidence type="ECO:0000313" key="11">
    <source>
        <dbReference type="Proteomes" id="UP000642070"/>
    </source>
</evidence>